<name>A0A095A800_SCHHA</name>
<protein>
    <submittedName>
        <fullName evidence="2">Uncharacterized protein</fullName>
    </submittedName>
</protein>
<evidence type="ECO:0000256" key="1">
    <source>
        <dbReference type="SAM" id="MobiDB-lite"/>
    </source>
</evidence>
<dbReference type="Pfam" id="PF15289">
    <property type="entry name" value="RFXA_RFXANK_bdg"/>
    <property type="match status" value="1"/>
</dbReference>
<feature type="compositionally biased region" description="Polar residues" evidence="1">
    <location>
        <begin position="154"/>
        <end position="163"/>
    </location>
</feature>
<feature type="region of interest" description="Disordered" evidence="1">
    <location>
        <begin position="154"/>
        <end position="203"/>
    </location>
</feature>
<dbReference type="EMBL" id="KL252155">
    <property type="protein sequence ID" value="KGB41839.1"/>
    <property type="molecule type" value="Genomic_DNA"/>
</dbReference>
<dbReference type="InterPro" id="IPR029316">
    <property type="entry name" value="RFXAP_RFXANK-bd"/>
</dbReference>
<feature type="compositionally biased region" description="Low complexity" evidence="1">
    <location>
        <begin position="170"/>
        <end position="188"/>
    </location>
</feature>
<dbReference type="InterPro" id="IPR038308">
    <property type="entry name" value="RFXAP_C_sf"/>
</dbReference>
<reference evidence="2" key="1">
    <citation type="journal article" date="2012" name="Nat. Genet.">
        <title>Whole-genome sequence of Schistosoma haematobium.</title>
        <authorList>
            <person name="Young N.D."/>
            <person name="Jex A.R."/>
            <person name="Li B."/>
            <person name="Liu S."/>
            <person name="Yang L."/>
            <person name="Xiong Z."/>
            <person name="Li Y."/>
            <person name="Cantacessi C."/>
            <person name="Hall R.S."/>
            <person name="Xu X."/>
            <person name="Chen F."/>
            <person name="Wu X."/>
            <person name="Zerlotini A."/>
            <person name="Oliveira G."/>
            <person name="Hofmann A."/>
            <person name="Zhang G."/>
            <person name="Fang X."/>
            <person name="Kang Y."/>
            <person name="Campbell B.E."/>
            <person name="Loukas A."/>
            <person name="Ranganathan S."/>
            <person name="Rollinson D."/>
            <person name="Rinaldi G."/>
            <person name="Brindley P.J."/>
            <person name="Yang H."/>
            <person name="Wang J."/>
            <person name="Wang J."/>
            <person name="Gasser R.B."/>
        </authorList>
    </citation>
    <scope>NUCLEOTIDE SEQUENCE [LARGE SCALE GENOMIC DNA]</scope>
</reference>
<accession>A0A095A800</accession>
<gene>
    <name evidence="2" type="ORF">MS3_10391</name>
</gene>
<evidence type="ECO:0000313" key="2">
    <source>
        <dbReference type="EMBL" id="KGB41839.1"/>
    </source>
</evidence>
<dbReference type="Gene3D" id="6.10.290.30">
    <property type="entry name" value="Regulatory factor X-associated C-terminal binding domain"/>
    <property type="match status" value="1"/>
</dbReference>
<organism evidence="2">
    <name type="scientific">Schistosoma haematobium</name>
    <name type="common">Blood fluke</name>
    <dbReference type="NCBI Taxonomy" id="6185"/>
    <lineage>
        <taxon>Eukaryota</taxon>
        <taxon>Metazoa</taxon>
        <taxon>Spiralia</taxon>
        <taxon>Lophotrochozoa</taxon>
        <taxon>Platyhelminthes</taxon>
        <taxon>Trematoda</taxon>
        <taxon>Digenea</taxon>
        <taxon>Strigeidida</taxon>
        <taxon>Schistosomatoidea</taxon>
        <taxon>Schistosomatidae</taxon>
        <taxon>Schistosoma</taxon>
    </lineage>
</organism>
<dbReference type="AlphaFoldDB" id="A0A095A800"/>
<sequence>MTLEESRNLHQSLPSASFSGSYLTNTNQINSSYHQNSQNPTNYPPLFHPAAVAAVAAAAAAAGYTQQFNPGVISRPLNLTANPNGSNPYFSSADTSRAYYASFALQQSGFYPGSHTFNNLGGMNIPQDFSFPNPTTSIHLSSTGVEFPSCLSTSTAESENGSKLQRVAASTRNSKTSTSSIKTHTKSSGVRGRKSISSDEMANRKRQEFNELVKARTEKLMSDGPIANASILFLLHINNFSLIALSCTIMFYVLISSTNSGPLSSSSSAGSIGPESGSPNYRKLIHAVLDAKKSALLRSPSVIQFLVSQQRSLTEYKRQTELFCVTMNR</sequence>
<proteinExistence type="predicted"/>